<reference evidence="2 3" key="1">
    <citation type="journal article" date="2018" name="Nat. Biotechnol.">
        <title>A standardized bacterial taxonomy based on genome phylogeny substantially revises the tree of life.</title>
        <authorList>
            <person name="Parks D.H."/>
            <person name="Chuvochina M."/>
            <person name="Waite D.W."/>
            <person name="Rinke C."/>
            <person name="Skarshewski A."/>
            <person name="Chaumeil P.A."/>
            <person name="Hugenholtz P."/>
        </authorList>
    </citation>
    <scope>NUCLEOTIDE SEQUENCE [LARGE SCALE GENOMIC DNA]</scope>
    <source>
        <strain evidence="2">UBA9956</strain>
    </source>
</reference>
<protein>
    <recommendedName>
        <fullName evidence="4">Aerotolerance regulator N-terminal domain-containing protein</fullName>
    </recommendedName>
</protein>
<feature type="transmembrane region" description="Helical" evidence="1">
    <location>
        <begin position="53"/>
        <end position="74"/>
    </location>
</feature>
<keyword evidence="1" id="KW-0812">Transmembrane</keyword>
<dbReference type="AlphaFoldDB" id="A0A350H976"/>
<sequence>MRFFSNEFLFLFYLLPIVFFLLLFLRKFRENAEYPFTKIFYSKKKEKHFFRSFILRILRIILSLSILSCAILFLSKPYVKSGKYEHLAVFIDKTPYMNISAGEINAIIDSLGEKKNYSNIHVYINNEKTEYPLRENKEFKSKLTDKETTVKNIAYTLFSYKSNSVKSIFITDRSFKRFNLETDIIVKRNAPKVLITDISGFVTLFSSSEILSEVSFKDKEGRISGTVVKLKKGVNKIKPPINEFVSVNCLYDSIEFEKEVILSQVIVCDKTKNIFIQRALKALEIPISENSDIEITVNEKTERGIVFSNKNERKTKKSDLFSTDDGFDLSIDDMNRNLEYISLYETKGRPLIASKSGEVLLSKSNDVYYVGLPIDTSKSNFVLTPSFVVLMDYMINELSGAKGEIISAELEYRSDLTMPCADHVSGYEPVKERDISFVFLIAASLLLLILIFT</sequence>
<keyword evidence="1" id="KW-0472">Membrane</keyword>
<evidence type="ECO:0000256" key="1">
    <source>
        <dbReference type="SAM" id="Phobius"/>
    </source>
</evidence>
<feature type="transmembrane region" description="Helical" evidence="1">
    <location>
        <begin position="435"/>
        <end position="452"/>
    </location>
</feature>
<accession>A0A350H976</accession>
<dbReference type="EMBL" id="DMZY01000084">
    <property type="protein sequence ID" value="HAV92092.1"/>
    <property type="molecule type" value="Genomic_DNA"/>
</dbReference>
<comment type="caution">
    <text evidence="2">The sequence shown here is derived from an EMBL/GenBank/DDBJ whole genome shotgun (WGS) entry which is preliminary data.</text>
</comment>
<keyword evidence="1" id="KW-1133">Transmembrane helix</keyword>
<dbReference type="Proteomes" id="UP000264062">
    <property type="component" value="Unassembled WGS sequence"/>
</dbReference>
<feature type="transmembrane region" description="Helical" evidence="1">
    <location>
        <begin position="6"/>
        <end position="25"/>
    </location>
</feature>
<gene>
    <name evidence="2" type="ORF">DCW38_02805</name>
</gene>
<organism evidence="2 3">
    <name type="scientific">candidate division WOR-3 bacterium</name>
    <dbReference type="NCBI Taxonomy" id="2052148"/>
    <lineage>
        <taxon>Bacteria</taxon>
        <taxon>Bacteria division WOR-3</taxon>
    </lineage>
</organism>
<evidence type="ECO:0008006" key="4">
    <source>
        <dbReference type="Google" id="ProtNLM"/>
    </source>
</evidence>
<name>A0A350H976_UNCW3</name>
<evidence type="ECO:0000313" key="2">
    <source>
        <dbReference type="EMBL" id="HAV92092.1"/>
    </source>
</evidence>
<evidence type="ECO:0000313" key="3">
    <source>
        <dbReference type="Proteomes" id="UP000264062"/>
    </source>
</evidence>
<proteinExistence type="predicted"/>